<dbReference type="InterPro" id="IPR001077">
    <property type="entry name" value="COMT_C"/>
</dbReference>
<dbReference type="GO" id="GO:0008171">
    <property type="term" value="F:O-methyltransferase activity"/>
    <property type="evidence" value="ECO:0007669"/>
    <property type="project" value="InterPro"/>
</dbReference>
<dbReference type="AlphaFoldDB" id="W2RTS9"/>
<evidence type="ECO:0000256" key="2">
    <source>
        <dbReference type="ARBA" id="ARBA00022679"/>
    </source>
</evidence>
<keyword evidence="7" id="KW-1185">Reference proteome</keyword>
<dbReference type="PANTHER" id="PTHR43712">
    <property type="entry name" value="PUTATIVE (AFU_ORTHOLOGUE AFUA_4G14580)-RELATED"/>
    <property type="match status" value="1"/>
</dbReference>
<keyword evidence="2" id="KW-0808">Transferase</keyword>
<dbReference type="SUPFAM" id="SSF46785">
    <property type="entry name" value="Winged helix' DNA-binding domain"/>
    <property type="match status" value="1"/>
</dbReference>
<reference evidence="6 7" key="1">
    <citation type="submission" date="2013-03" db="EMBL/GenBank/DDBJ databases">
        <title>The Genome Sequence of Phialophora europaea CBS 101466.</title>
        <authorList>
            <consortium name="The Broad Institute Genomics Platform"/>
            <person name="Cuomo C."/>
            <person name="de Hoog S."/>
            <person name="Gorbushina A."/>
            <person name="Walker B."/>
            <person name="Young S.K."/>
            <person name="Zeng Q."/>
            <person name="Gargeya S."/>
            <person name="Fitzgerald M."/>
            <person name="Haas B."/>
            <person name="Abouelleil A."/>
            <person name="Allen A.W."/>
            <person name="Alvarado L."/>
            <person name="Arachchi H.M."/>
            <person name="Berlin A.M."/>
            <person name="Chapman S.B."/>
            <person name="Gainer-Dewar J."/>
            <person name="Goldberg J."/>
            <person name="Griggs A."/>
            <person name="Gujja S."/>
            <person name="Hansen M."/>
            <person name="Howarth C."/>
            <person name="Imamovic A."/>
            <person name="Ireland A."/>
            <person name="Larimer J."/>
            <person name="McCowan C."/>
            <person name="Murphy C."/>
            <person name="Pearson M."/>
            <person name="Poon T.W."/>
            <person name="Priest M."/>
            <person name="Roberts A."/>
            <person name="Saif S."/>
            <person name="Shea T."/>
            <person name="Sisk P."/>
            <person name="Sykes S."/>
            <person name="Wortman J."/>
            <person name="Nusbaum C."/>
            <person name="Birren B."/>
        </authorList>
    </citation>
    <scope>NUCLEOTIDE SEQUENCE [LARGE SCALE GENOMIC DNA]</scope>
    <source>
        <strain evidence="6 7">CBS 101466</strain>
    </source>
</reference>
<dbReference type="InParanoid" id="W2RTS9"/>
<keyword evidence="3" id="KW-0949">S-adenosyl-L-methionine</keyword>
<proteinExistence type="inferred from homology"/>
<dbReference type="STRING" id="1220924.W2RTS9"/>
<dbReference type="EMBL" id="KB822721">
    <property type="protein sequence ID" value="ETN39886.1"/>
    <property type="molecule type" value="Genomic_DNA"/>
</dbReference>
<dbReference type="PROSITE" id="PS51683">
    <property type="entry name" value="SAM_OMT_II"/>
    <property type="match status" value="1"/>
</dbReference>
<dbReference type="InterPro" id="IPR036388">
    <property type="entry name" value="WH-like_DNA-bd_sf"/>
</dbReference>
<organism evidence="6 7">
    <name type="scientific">Cyphellophora europaea (strain CBS 101466)</name>
    <name type="common">Phialophora europaea</name>
    <dbReference type="NCBI Taxonomy" id="1220924"/>
    <lineage>
        <taxon>Eukaryota</taxon>
        <taxon>Fungi</taxon>
        <taxon>Dikarya</taxon>
        <taxon>Ascomycota</taxon>
        <taxon>Pezizomycotina</taxon>
        <taxon>Eurotiomycetes</taxon>
        <taxon>Chaetothyriomycetidae</taxon>
        <taxon>Chaetothyriales</taxon>
        <taxon>Cyphellophoraceae</taxon>
        <taxon>Cyphellophora</taxon>
    </lineage>
</organism>
<dbReference type="Gene3D" id="3.40.50.150">
    <property type="entry name" value="Vaccinia Virus protein VP39"/>
    <property type="match status" value="1"/>
</dbReference>
<dbReference type="PANTHER" id="PTHR43712:SF5">
    <property type="entry name" value="O-METHYLTRANSFERASE ASQN-RELATED"/>
    <property type="match status" value="1"/>
</dbReference>
<dbReference type="Pfam" id="PF00891">
    <property type="entry name" value="Methyltransf_2"/>
    <property type="match status" value="1"/>
</dbReference>
<evidence type="ECO:0000313" key="6">
    <source>
        <dbReference type="EMBL" id="ETN39886.1"/>
    </source>
</evidence>
<evidence type="ECO:0000313" key="7">
    <source>
        <dbReference type="Proteomes" id="UP000030752"/>
    </source>
</evidence>
<dbReference type="SUPFAM" id="SSF53335">
    <property type="entry name" value="S-adenosyl-L-methionine-dependent methyltransferases"/>
    <property type="match status" value="1"/>
</dbReference>
<keyword evidence="1" id="KW-0489">Methyltransferase</keyword>
<evidence type="ECO:0000256" key="1">
    <source>
        <dbReference type="ARBA" id="ARBA00022603"/>
    </source>
</evidence>
<dbReference type="RefSeq" id="XP_008718671.1">
    <property type="nucleotide sequence ID" value="XM_008720449.1"/>
</dbReference>
<accession>W2RTS9</accession>
<dbReference type="OrthoDB" id="1606438at2759"/>
<dbReference type="InterPro" id="IPR016461">
    <property type="entry name" value="COMT-like"/>
</dbReference>
<feature type="domain" description="O-methyltransferase C-terminal" evidence="5">
    <location>
        <begin position="193"/>
        <end position="398"/>
    </location>
</feature>
<dbReference type="InterPro" id="IPR036390">
    <property type="entry name" value="WH_DNA-bd_sf"/>
</dbReference>
<evidence type="ECO:0000256" key="3">
    <source>
        <dbReference type="ARBA" id="ARBA00022691"/>
    </source>
</evidence>
<dbReference type="VEuPathDB" id="FungiDB:HMPREF1541_06112"/>
<evidence type="ECO:0000256" key="4">
    <source>
        <dbReference type="ARBA" id="ARBA00038277"/>
    </source>
</evidence>
<dbReference type="InterPro" id="IPR029063">
    <property type="entry name" value="SAM-dependent_MTases_sf"/>
</dbReference>
<sequence>MDTTDDLEKLAEQCLSSAKAIKSFLKAQDLPSPTFDQNGPTSFPRVPPSLQQARLDLRASAKRLHGLMREPEDFLIHSPLESIYDVCALRYVVRFDIARTVPVTGSIAYAELAHKAGVDANQLQRIIRQTVQTRVFYEPQPGHVGHTAASKLLLNTRVVGASAYIVDDTFLIASRMVEALDRWGHGSQEPIEAAFNHAFGTDKPIFQYYEQETLRRERFSSLMKQIGTMHLMSVDHVATSFNWASLGKCTIVDVGGSNGHCAVPIARANPQATIVVQDLPEIVQHAQTADGNIIPPDLQRQISFMPHDFFQPQPVQGEAYFIRLILHDYSDKYAAKILSALLPAMKRGSRIILMEQILPPVGAAPPPIEHFLRTMDLEMWAILNGKERDRDDFAALLEMVDSRLVIKNVVSTLGSSLSVIEVLLE</sequence>
<dbReference type="Proteomes" id="UP000030752">
    <property type="component" value="Unassembled WGS sequence"/>
</dbReference>
<dbReference type="HOGENOM" id="CLU_005533_1_4_1"/>
<dbReference type="GeneID" id="19973451"/>
<name>W2RTS9_CYPE1</name>
<dbReference type="eggNOG" id="KOG3178">
    <property type="taxonomic scope" value="Eukaryota"/>
</dbReference>
<comment type="similarity">
    <text evidence="4">Belongs to the class I-like SAM-binding methyltransferase superfamily. Cation-independent O-methyltransferase family.</text>
</comment>
<protein>
    <recommendedName>
        <fullName evidence="5">O-methyltransferase C-terminal domain-containing protein</fullName>
    </recommendedName>
</protein>
<gene>
    <name evidence="6" type="ORF">HMPREF1541_06112</name>
</gene>
<dbReference type="GO" id="GO:0032259">
    <property type="term" value="P:methylation"/>
    <property type="evidence" value="ECO:0007669"/>
    <property type="project" value="UniProtKB-KW"/>
</dbReference>
<dbReference type="Gene3D" id="1.10.10.10">
    <property type="entry name" value="Winged helix-like DNA-binding domain superfamily/Winged helix DNA-binding domain"/>
    <property type="match status" value="1"/>
</dbReference>
<evidence type="ECO:0000259" key="5">
    <source>
        <dbReference type="Pfam" id="PF00891"/>
    </source>
</evidence>